<evidence type="ECO:0000313" key="2">
    <source>
        <dbReference type="Proteomes" id="UP001434883"/>
    </source>
</evidence>
<gene>
    <name evidence="1" type="ORF">XENOCAPTIV_020797</name>
</gene>
<reference evidence="1 2" key="1">
    <citation type="submission" date="2021-06" db="EMBL/GenBank/DDBJ databases">
        <authorList>
            <person name="Palmer J.M."/>
        </authorList>
    </citation>
    <scope>NUCLEOTIDE SEQUENCE [LARGE SCALE GENOMIC DNA]</scope>
    <source>
        <strain evidence="1 2">XC_2019</strain>
        <tissue evidence="1">Muscle</tissue>
    </source>
</reference>
<dbReference type="EMBL" id="JAHRIN010017255">
    <property type="protein sequence ID" value="MEQ2197008.1"/>
    <property type="molecule type" value="Genomic_DNA"/>
</dbReference>
<comment type="caution">
    <text evidence="1">The sequence shown here is derived from an EMBL/GenBank/DDBJ whole genome shotgun (WGS) entry which is preliminary data.</text>
</comment>
<organism evidence="1 2">
    <name type="scientific">Xenoophorus captivus</name>
    <dbReference type="NCBI Taxonomy" id="1517983"/>
    <lineage>
        <taxon>Eukaryota</taxon>
        <taxon>Metazoa</taxon>
        <taxon>Chordata</taxon>
        <taxon>Craniata</taxon>
        <taxon>Vertebrata</taxon>
        <taxon>Euteleostomi</taxon>
        <taxon>Actinopterygii</taxon>
        <taxon>Neopterygii</taxon>
        <taxon>Teleostei</taxon>
        <taxon>Neoteleostei</taxon>
        <taxon>Acanthomorphata</taxon>
        <taxon>Ovalentaria</taxon>
        <taxon>Atherinomorphae</taxon>
        <taxon>Cyprinodontiformes</taxon>
        <taxon>Goodeidae</taxon>
        <taxon>Xenoophorus</taxon>
    </lineage>
</organism>
<proteinExistence type="predicted"/>
<name>A0ABV0QNL4_9TELE</name>
<sequence length="150" mass="17018">MKMSNFNFYSEITSGKGFGFNVLQNPSMLLGQPLSLSTETFPPLTSMLFLCQLNHFGVGSLCVLDHYIADPVKSCSGRAPLIFNYNLLVLQRLCHVVTRAHSITVPPPYLTVVISWFPDSHSVFQTNPIWRVSFWKHQSYSHRTKAHRSS</sequence>
<keyword evidence="2" id="KW-1185">Reference proteome</keyword>
<evidence type="ECO:0000313" key="1">
    <source>
        <dbReference type="EMBL" id="MEQ2197008.1"/>
    </source>
</evidence>
<accession>A0ABV0QNL4</accession>
<protein>
    <submittedName>
        <fullName evidence="1">Uncharacterized protein</fullName>
    </submittedName>
</protein>
<dbReference type="Proteomes" id="UP001434883">
    <property type="component" value="Unassembled WGS sequence"/>
</dbReference>